<evidence type="ECO:0000313" key="2">
    <source>
        <dbReference type="Proteomes" id="UP000194218"/>
    </source>
</evidence>
<dbReference type="KEGG" id="smao:CAG99_13210"/>
<reference evidence="1 2" key="1">
    <citation type="submission" date="2017-05" db="EMBL/GenBank/DDBJ databases">
        <title>Complete genome sequence of Streptomyces sp. SCSIO 03032 revealed the diverse biosynthetic pathways for its bioactive secondary metabolites.</title>
        <authorList>
            <person name="Ma L."/>
            <person name="Zhu Y."/>
            <person name="Zhang W."/>
            <person name="Zhang G."/>
            <person name="Tian X."/>
            <person name="Zhang S."/>
            <person name="Zhang C."/>
        </authorList>
    </citation>
    <scope>NUCLEOTIDE SEQUENCE [LARGE SCALE GENOMIC DNA]</scope>
    <source>
        <strain evidence="1 2">SCSIO 03032</strain>
    </source>
</reference>
<evidence type="ECO:0000313" key="1">
    <source>
        <dbReference type="EMBL" id="ARQ69696.1"/>
    </source>
</evidence>
<proteinExistence type="predicted"/>
<dbReference type="EMBL" id="CP021121">
    <property type="protein sequence ID" value="ARQ69696.1"/>
    <property type="molecule type" value="Genomic_DNA"/>
</dbReference>
<protein>
    <submittedName>
        <fullName evidence="1">Uncharacterized protein</fullName>
    </submittedName>
</protein>
<name>A0A1W7CY73_9ACTN</name>
<organism evidence="1 2">
    <name type="scientific">Streptomyces marincola</name>
    <dbReference type="NCBI Taxonomy" id="2878388"/>
    <lineage>
        <taxon>Bacteria</taxon>
        <taxon>Bacillati</taxon>
        <taxon>Actinomycetota</taxon>
        <taxon>Actinomycetes</taxon>
        <taxon>Kitasatosporales</taxon>
        <taxon>Streptomycetaceae</taxon>
        <taxon>Streptomyces</taxon>
    </lineage>
</organism>
<keyword evidence="2" id="KW-1185">Reference proteome</keyword>
<sequence>MNWENDPPEWIPAQGCALSKTGAWFDAVRVAGAEGERAAALLAACCEGEPGPVVGELIGARALYFLLPAGAARAFDWPRGARAHGAHAEDAVTFVGVPALRGDTWPLFWFARPTRKRPFVEARLLHVALGATLTEVNAHAPS</sequence>
<dbReference type="OrthoDB" id="4279612at2"/>
<gene>
    <name evidence="1" type="ORF">CAG99_13210</name>
</gene>
<dbReference type="AlphaFoldDB" id="A0A1W7CY73"/>
<dbReference type="Proteomes" id="UP000194218">
    <property type="component" value="Chromosome"/>
</dbReference>
<accession>A0A1W7CY73</accession>
<dbReference type="RefSeq" id="WP_086159557.1">
    <property type="nucleotide sequence ID" value="NZ_CP021121.1"/>
</dbReference>